<keyword evidence="4" id="KW-1185">Reference proteome</keyword>
<dbReference type="PANTHER" id="PTHR22775:SF3">
    <property type="entry name" value="SORTING NEXIN-13"/>
    <property type="match status" value="1"/>
</dbReference>
<dbReference type="InterPro" id="IPR036871">
    <property type="entry name" value="PX_dom_sf"/>
</dbReference>
<dbReference type="Proteomes" id="UP001165082">
    <property type="component" value="Unassembled WGS sequence"/>
</dbReference>
<dbReference type="CDD" id="cd06093">
    <property type="entry name" value="PX_domain"/>
    <property type="match status" value="1"/>
</dbReference>
<dbReference type="GO" id="GO:0035091">
    <property type="term" value="F:phosphatidylinositol binding"/>
    <property type="evidence" value="ECO:0007669"/>
    <property type="project" value="InterPro"/>
</dbReference>
<dbReference type="SUPFAM" id="SSF64268">
    <property type="entry name" value="PX domain"/>
    <property type="match status" value="2"/>
</dbReference>
<feature type="compositionally biased region" description="Low complexity" evidence="1">
    <location>
        <begin position="9"/>
        <end position="22"/>
    </location>
</feature>
<evidence type="ECO:0000313" key="3">
    <source>
        <dbReference type="EMBL" id="GMH53540.1"/>
    </source>
</evidence>
<dbReference type="AlphaFoldDB" id="A0A9W7DTC8"/>
<organism evidence="3 4">
    <name type="scientific">Triparma retinervis</name>
    <dbReference type="NCBI Taxonomy" id="2557542"/>
    <lineage>
        <taxon>Eukaryota</taxon>
        <taxon>Sar</taxon>
        <taxon>Stramenopiles</taxon>
        <taxon>Ochrophyta</taxon>
        <taxon>Bolidophyceae</taxon>
        <taxon>Parmales</taxon>
        <taxon>Triparmaceae</taxon>
        <taxon>Triparma</taxon>
    </lineage>
</organism>
<dbReference type="SMART" id="SM00312">
    <property type="entry name" value="PX"/>
    <property type="match status" value="1"/>
</dbReference>
<dbReference type="EMBL" id="BRXZ01003370">
    <property type="protein sequence ID" value="GMH53540.1"/>
    <property type="molecule type" value="Genomic_DNA"/>
</dbReference>
<proteinExistence type="predicted"/>
<evidence type="ECO:0000259" key="2">
    <source>
        <dbReference type="PROSITE" id="PS50195"/>
    </source>
</evidence>
<evidence type="ECO:0000256" key="1">
    <source>
        <dbReference type="SAM" id="MobiDB-lite"/>
    </source>
</evidence>
<feature type="region of interest" description="Disordered" evidence="1">
    <location>
        <begin position="1"/>
        <end position="22"/>
    </location>
</feature>
<dbReference type="InterPro" id="IPR001683">
    <property type="entry name" value="PX_dom"/>
</dbReference>
<feature type="region of interest" description="Disordered" evidence="1">
    <location>
        <begin position="288"/>
        <end position="313"/>
    </location>
</feature>
<dbReference type="Gene3D" id="3.30.1520.10">
    <property type="entry name" value="Phox-like domain"/>
    <property type="match status" value="1"/>
</dbReference>
<dbReference type="OrthoDB" id="198739at2759"/>
<evidence type="ECO:0000313" key="4">
    <source>
        <dbReference type="Proteomes" id="UP001165082"/>
    </source>
</evidence>
<name>A0A9W7DTC8_9STRA</name>
<gene>
    <name evidence="3" type="ORF">TrRE_jg4337</name>
</gene>
<dbReference type="PROSITE" id="PS50195">
    <property type="entry name" value="PX"/>
    <property type="match status" value="1"/>
</dbReference>
<reference evidence="3" key="1">
    <citation type="submission" date="2022-07" db="EMBL/GenBank/DDBJ databases">
        <title>Genome analysis of Parmales, a sister group of diatoms, reveals the evolutionary specialization of diatoms from phago-mixotrophs to photoautotrophs.</title>
        <authorList>
            <person name="Ban H."/>
            <person name="Sato S."/>
            <person name="Yoshikawa S."/>
            <person name="Kazumasa Y."/>
            <person name="Nakamura Y."/>
            <person name="Ichinomiya M."/>
            <person name="Saitoh K."/>
            <person name="Sato N."/>
            <person name="Blanc-Mathieu R."/>
            <person name="Endo H."/>
            <person name="Kuwata A."/>
            <person name="Ogata H."/>
        </authorList>
    </citation>
    <scope>NUCLEOTIDE SEQUENCE</scope>
</reference>
<dbReference type="Pfam" id="PF00787">
    <property type="entry name" value="PX"/>
    <property type="match status" value="1"/>
</dbReference>
<dbReference type="PANTHER" id="PTHR22775">
    <property type="entry name" value="SORTING NEXIN"/>
    <property type="match status" value="1"/>
</dbReference>
<comment type="caution">
    <text evidence="3">The sequence shown here is derived from an EMBL/GenBank/DDBJ whole genome shotgun (WGS) entry which is preliminary data.</text>
</comment>
<protein>
    <recommendedName>
        <fullName evidence="2">PX domain-containing protein</fullName>
    </recommendedName>
</protein>
<feature type="non-terminal residue" evidence="3">
    <location>
        <position position="1"/>
    </location>
</feature>
<sequence>HKEPAIRFSGTSNKTSSSASSVAPLSRAESEAVFSRVEYVSVESGRYYNSSRDTTCGGMSTTPPKIALADSGYVVYEILVKANFDNSMAWTCHRRYKNFLELDESLSPPSSAELDGCVWSDEDDEQFDYMRGVRTNTIVEEGDRKKGKNTYPPRPTLPPKKLLGNYKSKLIESRRIALNKYMRYLFLNPYTRSCEAFLSFIAAERLINSLQMSGGLTPATGCTFFTSRDSNDSFPARSSAVGFVPTPSPAKNQKQMGAETLTSFPYAFRSTNGAGTLGGWGDKIEGFGSERKKKKKKRNSGGGDGGGSLCNIL</sequence>
<accession>A0A9W7DTC8</accession>
<feature type="domain" description="PX" evidence="2">
    <location>
        <begin position="54"/>
        <end position="208"/>
    </location>
</feature>
<feature type="compositionally biased region" description="Gly residues" evidence="1">
    <location>
        <begin position="300"/>
        <end position="313"/>
    </location>
</feature>